<accession>A0AB40B7U6</accession>
<gene>
    <name evidence="2" type="primary">LOC120259950</name>
</gene>
<dbReference type="AlphaFoldDB" id="A0AB40B7U6"/>
<dbReference type="GeneID" id="120259950"/>
<dbReference type="RefSeq" id="XP_039123338.1">
    <property type="nucleotide sequence ID" value="XM_039267404.1"/>
</dbReference>
<proteinExistence type="predicted"/>
<evidence type="ECO:0000313" key="2">
    <source>
        <dbReference type="RefSeq" id="XP_039123338.1"/>
    </source>
</evidence>
<protein>
    <submittedName>
        <fullName evidence="2">Uncharacterized protein LOC120259950</fullName>
    </submittedName>
</protein>
<evidence type="ECO:0000313" key="1">
    <source>
        <dbReference type="Proteomes" id="UP001515500"/>
    </source>
</evidence>
<keyword evidence="1" id="KW-1185">Reference proteome</keyword>
<organism evidence="1 2">
    <name type="scientific">Dioscorea cayennensis subsp. rotundata</name>
    <name type="common">White Guinea yam</name>
    <name type="synonym">Dioscorea rotundata</name>
    <dbReference type="NCBI Taxonomy" id="55577"/>
    <lineage>
        <taxon>Eukaryota</taxon>
        <taxon>Viridiplantae</taxon>
        <taxon>Streptophyta</taxon>
        <taxon>Embryophyta</taxon>
        <taxon>Tracheophyta</taxon>
        <taxon>Spermatophyta</taxon>
        <taxon>Magnoliopsida</taxon>
        <taxon>Liliopsida</taxon>
        <taxon>Dioscoreales</taxon>
        <taxon>Dioscoreaceae</taxon>
        <taxon>Dioscorea</taxon>
    </lineage>
</organism>
<reference evidence="2" key="1">
    <citation type="submission" date="2025-08" db="UniProtKB">
        <authorList>
            <consortium name="RefSeq"/>
        </authorList>
    </citation>
    <scope>IDENTIFICATION</scope>
</reference>
<sequence>MTFSPPSSFSPLALTNRHALSFLQSSISYPVKIWPSRHSSFWNLEFTLHELSLGSMIKLFSYFKQSLCSFDFSLHPFHLKIWKVNQVHQLILVMKMLSSRIKAW</sequence>
<dbReference type="Proteomes" id="UP001515500">
    <property type="component" value="Chromosome 5"/>
</dbReference>
<name>A0AB40B7U6_DIOCR</name>